<proteinExistence type="predicted"/>
<keyword evidence="2" id="KW-1185">Reference proteome</keyword>
<accession>A0A811S651</accession>
<dbReference type="EMBL" id="CAJGYO010000018">
    <property type="protein sequence ID" value="CAD6336970.1"/>
    <property type="molecule type" value="Genomic_DNA"/>
</dbReference>
<dbReference type="AlphaFoldDB" id="A0A811S651"/>
<evidence type="ECO:0000313" key="2">
    <source>
        <dbReference type="Proteomes" id="UP000604825"/>
    </source>
</evidence>
<gene>
    <name evidence="1" type="ORF">NCGR_LOCUS61068</name>
</gene>
<evidence type="ECO:0000313" key="1">
    <source>
        <dbReference type="EMBL" id="CAD6336970.1"/>
    </source>
</evidence>
<dbReference type="Proteomes" id="UP000604825">
    <property type="component" value="Unassembled WGS sequence"/>
</dbReference>
<dbReference type="Gene3D" id="2.60.120.330">
    <property type="entry name" value="B-lactam Antibiotic, Isopenicillin N Synthase, Chain"/>
    <property type="match status" value="1"/>
</dbReference>
<dbReference type="InterPro" id="IPR027443">
    <property type="entry name" value="IPNS-like_sf"/>
</dbReference>
<comment type="caution">
    <text evidence="1">The sequence shown here is derived from an EMBL/GenBank/DDBJ whole genome shotgun (WGS) entry which is preliminary data.</text>
</comment>
<reference evidence="1" key="1">
    <citation type="submission" date="2020-10" db="EMBL/GenBank/DDBJ databases">
        <authorList>
            <person name="Han B."/>
            <person name="Lu T."/>
            <person name="Zhao Q."/>
            <person name="Huang X."/>
            <person name="Zhao Y."/>
        </authorList>
    </citation>
    <scope>NUCLEOTIDE SEQUENCE</scope>
</reference>
<organism evidence="1 2">
    <name type="scientific">Miscanthus lutarioriparius</name>
    <dbReference type="NCBI Taxonomy" id="422564"/>
    <lineage>
        <taxon>Eukaryota</taxon>
        <taxon>Viridiplantae</taxon>
        <taxon>Streptophyta</taxon>
        <taxon>Embryophyta</taxon>
        <taxon>Tracheophyta</taxon>
        <taxon>Spermatophyta</taxon>
        <taxon>Magnoliopsida</taxon>
        <taxon>Liliopsida</taxon>
        <taxon>Poales</taxon>
        <taxon>Poaceae</taxon>
        <taxon>PACMAD clade</taxon>
        <taxon>Panicoideae</taxon>
        <taxon>Andropogonodae</taxon>
        <taxon>Andropogoneae</taxon>
        <taxon>Saccharinae</taxon>
        <taxon>Miscanthus</taxon>
    </lineage>
</organism>
<dbReference type="SUPFAM" id="SSF51197">
    <property type="entry name" value="Clavaminate synthase-like"/>
    <property type="match status" value="1"/>
</dbReference>
<protein>
    <submittedName>
        <fullName evidence="1">Uncharacterized protein</fullName>
    </submittedName>
</protein>
<dbReference type="OrthoDB" id="288590at2759"/>
<sequence>MASPSPPAPQSDSAALLKAFDEARTGVRGLVESGLSSVPALFVHPDPYASAPLAPPGVSIPVVDLSLPAPAAARSWGFFHLVNHHQALGVPEDYPARALDAVRA</sequence>
<name>A0A811S651_9POAL</name>